<keyword evidence="2" id="KW-0328">Glycosyltransferase</keyword>
<evidence type="ECO:0000256" key="2">
    <source>
        <dbReference type="ARBA" id="ARBA00022676"/>
    </source>
</evidence>
<dbReference type="InterPro" id="IPR001173">
    <property type="entry name" value="Glyco_trans_2-like"/>
</dbReference>
<keyword evidence="3" id="KW-0808">Transferase</keyword>
<dbReference type="InterPro" id="IPR050757">
    <property type="entry name" value="Collagen_mod_GT25"/>
</dbReference>
<dbReference type="Gene3D" id="3.90.550.10">
    <property type="entry name" value="Spore Coat Polysaccharide Biosynthesis Protein SpsA, Chain A"/>
    <property type="match status" value="2"/>
</dbReference>
<dbReference type="RefSeq" id="WP_238180933.1">
    <property type="nucleotide sequence ID" value="NZ_BPRB01000026.1"/>
</dbReference>
<organism evidence="5 6">
    <name type="scientific">Methylobacterium trifolii</name>
    <dbReference type="NCBI Taxonomy" id="1003092"/>
    <lineage>
        <taxon>Bacteria</taxon>
        <taxon>Pseudomonadati</taxon>
        <taxon>Pseudomonadota</taxon>
        <taxon>Alphaproteobacteria</taxon>
        <taxon>Hyphomicrobiales</taxon>
        <taxon>Methylobacteriaceae</taxon>
        <taxon>Methylobacterium</taxon>
    </lineage>
</organism>
<dbReference type="Proteomes" id="UP001055057">
    <property type="component" value="Unassembled WGS sequence"/>
</dbReference>
<reference evidence="5" key="1">
    <citation type="journal article" date="2021" name="Front. Microbiol.">
        <title>Comprehensive Comparative Genomics and Phenotyping of Methylobacterium Species.</title>
        <authorList>
            <person name="Alessa O."/>
            <person name="Ogura Y."/>
            <person name="Fujitani Y."/>
            <person name="Takami H."/>
            <person name="Hayashi T."/>
            <person name="Sahin N."/>
            <person name="Tani A."/>
        </authorList>
    </citation>
    <scope>NUCLEOTIDE SEQUENCE</scope>
    <source>
        <strain evidence="5">DSM 23632</strain>
    </source>
</reference>
<gene>
    <name evidence="5" type="ORF">MPOCJGCO_0380</name>
</gene>
<dbReference type="PANTHER" id="PTHR10730">
    <property type="entry name" value="PROCOLLAGEN-LYSINE,2-OXOGLUTARATE 5-DIOXYGENASE/GLYCOSYLTRANSFERASE 25 FAMILY MEMBER"/>
    <property type="match status" value="1"/>
</dbReference>
<dbReference type="SUPFAM" id="SSF53448">
    <property type="entry name" value="Nucleotide-diphospho-sugar transferases"/>
    <property type="match status" value="2"/>
</dbReference>
<feature type="domain" description="Glycosyltransferase 2-like" evidence="4">
    <location>
        <begin position="10"/>
        <end position="135"/>
    </location>
</feature>
<dbReference type="EMBL" id="BPRB01000026">
    <property type="protein sequence ID" value="GJE58301.1"/>
    <property type="molecule type" value="Genomic_DNA"/>
</dbReference>
<evidence type="ECO:0000256" key="1">
    <source>
        <dbReference type="ARBA" id="ARBA00006721"/>
    </source>
</evidence>
<evidence type="ECO:0000313" key="5">
    <source>
        <dbReference type="EMBL" id="GJE58301.1"/>
    </source>
</evidence>
<proteinExistence type="inferred from homology"/>
<evidence type="ECO:0000256" key="3">
    <source>
        <dbReference type="ARBA" id="ARBA00022679"/>
    </source>
</evidence>
<evidence type="ECO:0000259" key="4">
    <source>
        <dbReference type="Pfam" id="PF00535"/>
    </source>
</evidence>
<sequence>MTRSGRTICLCMIVKDEAPVIRRCLASVRSLIDHWLIVDTGSTDGTQDVIRAAMQGVPGDLMERPWVDFGTNRSEALALSRPRADYSLIIDADDEFVVPPDFAMPALDADSYQVDIVYGPIRYQRTQLVSNALEWRYRGVLHEFPECPAAKTVGHLSLLMRINHEGRRSTDPQTYAKDAAVLETALRTETDPFLVSRYTFYLGQSFRDCRQPEKALDAYLRRAELGFWEEEVYVSLYQASRMMEALDRDPDTVLATYARASAAVPSRAEAAHAAARLCRGLGRNAEGCAAAEPVLGLPVPGAGLFVEPWIYEYGLYDEYAVNAYWAGRYRDSLDACLRALQGGTVPAADQPRFLANMRFSLDKLGTAGMAASATSEAGAHALSSPRTLHPRLPEPPPRILLAILAKQKEPVLRLFLECIEALDYPKSSIVLYVRTNNNTDRTKDILEDWLGRVGGAYAGVEYDGQNVSVPVETFGVHEWNVTRFRVLNHIRDVSLAKTLEHGCDYYFTVDCDNFIRPCTLKTLVATGLPIVAPLLRHIDPTRLYSNYYSAIDAKGYFKDNDTYQPVLFRHLTGLIELQVVHCTYVVRADVIPQLGYNDGSDDFDYVIFSRRARHARIAQYFDNRQVYGYITLDDHDPEVGPGQVRQARELLAVDGGLAPSAA</sequence>
<reference evidence="5" key="2">
    <citation type="submission" date="2021-08" db="EMBL/GenBank/DDBJ databases">
        <authorList>
            <person name="Tani A."/>
            <person name="Ola A."/>
            <person name="Ogura Y."/>
            <person name="Katsura K."/>
            <person name="Hayashi T."/>
        </authorList>
    </citation>
    <scope>NUCLEOTIDE SEQUENCE</scope>
    <source>
        <strain evidence="5">DSM 23632</strain>
    </source>
</reference>
<dbReference type="Pfam" id="PF00535">
    <property type="entry name" value="Glycos_transf_2"/>
    <property type="match status" value="1"/>
</dbReference>
<evidence type="ECO:0000313" key="6">
    <source>
        <dbReference type="Proteomes" id="UP001055057"/>
    </source>
</evidence>
<comment type="similarity">
    <text evidence="1">Belongs to the glycosyltransferase 25 family.</text>
</comment>
<dbReference type="PANTHER" id="PTHR10730:SF53">
    <property type="entry name" value="GLYCOSYLTRANSFERASE 25 FAMILY MEMBER"/>
    <property type="match status" value="1"/>
</dbReference>
<protein>
    <recommendedName>
        <fullName evidence="4">Glycosyltransferase 2-like domain-containing protein</fullName>
    </recommendedName>
</protein>
<comment type="caution">
    <text evidence="5">The sequence shown here is derived from an EMBL/GenBank/DDBJ whole genome shotgun (WGS) entry which is preliminary data.</text>
</comment>
<accession>A0ABQ4TTB7</accession>
<name>A0ABQ4TTB7_9HYPH</name>
<dbReference type="InterPro" id="IPR029044">
    <property type="entry name" value="Nucleotide-diphossugar_trans"/>
</dbReference>
<keyword evidence="6" id="KW-1185">Reference proteome</keyword>